<dbReference type="Gene3D" id="1.10.357.10">
    <property type="entry name" value="Tetracycline Repressor, domain 2"/>
    <property type="match status" value="1"/>
</dbReference>
<dbReference type="InterPro" id="IPR009057">
    <property type="entry name" value="Homeodomain-like_sf"/>
</dbReference>
<dbReference type="SUPFAM" id="SSF46689">
    <property type="entry name" value="Homeodomain-like"/>
    <property type="match status" value="1"/>
</dbReference>
<keyword evidence="1 2" id="KW-0238">DNA-binding</keyword>
<evidence type="ECO:0000259" key="3">
    <source>
        <dbReference type="PROSITE" id="PS50977"/>
    </source>
</evidence>
<dbReference type="InterPro" id="IPR001647">
    <property type="entry name" value="HTH_TetR"/>
</dbReference>
<dbReference type="InterPro" id="IPR041583">
    <property type="entry name" value="TetR_C_31"/>
</dbReference>
<evidence type="ECO:0000313" key="4">
    <source>
        <dbReference type="EMBL" id="GII59831.1"/>
    </source>
</evidence>
<organism evidence="4 5">
    <name type="scientific">Planotetraspora thailandica</name>
    <dbReference type="NCBI Taxonomy" id="487172"/>
    <lineage>
        <taxon>Bacteria</taxon>
        <taxon>Bacillati</taxon>
        <taxon>Actinomycetota</taxon>
        <taxon>Actinomycetes</taxon>
        <taxon>Streptosporangiales</taxon>
        <taxon>Streptosporangiaceae</taxon>
        <taxon>Planotetraspora</taxon>
    </lineage>
</organism>
<comment type="caution">
    <text evidence="4">The sequence shown here is derived from an EMBL/GenBank/DDBJ whole genome shotgun (WGS) entry which is preliminary data.</text>
</comment>
<accession>A0A8J3Y320</accession>
<keyword evidence="5" id="KW-1185">Reference proteome</keyword>
<protein>
    <submittedName>
        <fullName evidence="4">TetR family transcriptional regulator</fullName>
    </submittedName>
</protein>
<dbReference type="EMBL" id="BOOR01000102">
    <property type="protein sequence ID" value="GII59831.1"/>
    <property type="molecule type" value="Genomic_DNA"/>
</dbReference>
<feature type="DNA-binding region" description="H-T-H motif" evidence="2">
    <location>
        <begin position="44"/>
        <end position="63"/>
    </location>
</feature>
<sequence>MREKYYSSRGCATLDAVARNAGRRAELADAGIAVLAREGSRGLTHRAVDAECGAPTGTTSNYFRSRAELLEGLVARISERLAPDPEVLAELASHPPGRASFGRHLRDIVRRLSAHPEVTLAWFELRLEAARRPEVADLMRGVLLEGFRGDVAYNEAAGLPGGPAEIALFHYAVDGLLFDRLTVSIDPDTPTDEVVEALVDGLL</sequence>
<proteinExistence type="predicted"/>
<evidence type="ECO:0000256" key="1">
    <source>
        <dbReference type="ARBA" id="ARBA00023125"/>
    </source>
</evidence>
<dbReference type="GO" id="GO:0003677">
    <property type="term" value="F:DNA binding"/>
    <property type="evidence" value="ECO:0007669"/>
    <property type="project" value="UniProtKB-UniRule"/>
</dbReference>
<dbReference type="Pfam" id="PF17940">
    <property type="entry name" value="TetR_C_31"/>
    <property type="match status" value="1"/>
</dbReference>
<dbReference type="Proteomes" id="UP000605992">
    <property type="component" value="Unassembled WGS sequence"/>
</dbReference>
<dbReference type="AlphaFoldDB" id="A0A8J3Y320"/>
<reference evidence="4" key="1">
    <citation type="submission" date="2021-01" db="EMBL/GenBank/DDBJ databases">
        <title>Whole genome shotgun sequence of Planotetraspora thailandica NBRC 104271.</title>
        <authorList>
            <person name="Komaki H."/>
            <person name="Tamura T."/>
        </authorList>
    </citation>
    <scope>NUCLEOTIDE SEQUENCE</scope>
    <source>
        <strain evidence="4">NBRC 104271</strain>
    </source>
</reference>
<feature type="domain" description="HTH tetR-type" evidence="3">
    <location>
        <begin position="21"/>
        <end position="81"/>
    </location>
</feature>
<dbReference type="PROSITE" id="PS50977">
    <property type="entry name" value="HTH_TETR_2"/>
    <property type="match status" value="1"/>
</dbReference>
<name>A0A8J3Y320_9ACTN</name>
<gene>
    <name evidence="4" type="ORF">Pth03_82200</name>
</gene>
<evidence type="ECO:0000256" key="2">
    <source>
        <dbReference type="PROSITE-ProRule" id="PRU00335"/>
    </source>
</evidence>
<evidence type="ECO:0000313" key="5">
    <source>
        <dbReference type="Proteomes" id="UP000605992"/>
    </source>
</evidence>